<evidence type="ECO:0000313" key="2">
    <source>
        <dbReference type="EMBL" id="SFB83277.1"/>
    </source>
</evidence>
<accession>A0A1I1E891</accession>
<dbReference type="OrthoDB" id="1357763at2"/>
<dbReference type="EMBL" id="FOLL01000001">
    <property type="protein sequence ID" value="SFB83277.1"/>
    <property type="molecule type" value="Genomic_DNA"/>
</dbReference>
<reference evidence="2 3" key="1">
    <citation type="submission" date="2016-10" db="EMBL/GenBank/DDBJ databases">
        <authorList>
            <person name="de Groot N.N."/>
        </authorList>
    </citation>
    <scope>NUCLEOTIDE SEQUENCE [LARGE SCALE GENOMIC DNA]</scope>
    <source>
        <strain evidence="2 3">DSM 22900</strain>
    </source>
</reference>
<gene>
    <name evidence="2" type="ORF">SAMN05421747_101402</name>
</gene>
<dbReference type="STRING" id="623281.SAMN05421747_101402"/>
<name>A0A1I1E891_9SPHI</name>
<dbReference type="SUPFAM" id="SSF56601">
    <property type="entry name" value="beta-lactamase/transpeptidase-like"/>
    <property type="match status" value="1"/>
</dbReference>
<dbReference type="Pfam" id="PF00144">
    <property type="entry name" value="Beta-lactamase"/>
    <property type="match status" value="1"/>
</dbReference>
<organism evidence="2 3">
    <name type="scientific">Parapedobacter composti</name>
    <dbReference type="NCBI Taxonomy" id="623281"/>
    <lineage>
        <taxon>Bacteria</taxon>
        <taxon>Pseudomonadati</taxon>
        <taxon>Bacteroidota</taxon>
        <taxon>Sphingobacteriia</taxon>
        <taxon>Sphingobacteriales</taxon>
        <taxon>Sphingobacteriaceae</taxon>
        <taxon>Parapedobacter</taxon>
    </lineage>
</organism>
<dbReference type="RefSeq" id="WP_090970493.1">
    <property type="nucleotide sequence ID" value="NZ_FOLL01000001.1"/>
</dbReference>
<protein>
    <submittedName>
        <fullName evidence="2">CubicO group peptidase, beta-lactamase class C family</fullName>
    </submittedName>
</protein>
<dbReference type="Proteomes" id="UP000199577">
    <property type="component" value="Unassembled WGS sequence"/>
</dbReference>
<feature type="domain" description="Beta-lactamase-related" evidence="1">
    <location>
        <begin position="35"/>
        <end position="341"/>
    </location>
</feature>
<dbReference type="InterPro" id="IPR001466">
    <property type="entry name" value="Beta-lactam-related"/>
</dbReference>
<dbReference type="AlphaFoldDB" id="A0A1I1E891"/>
<dbReference type="InterPro" id="IPR050789">
    <property type="entry name" value="Diverse_Enzym_Activities"/>
</dbReference>
<dbReference type="InterPro" id="IPR012338">
    <property type="entry name" value="Beta-lactam/transpept-like"/>
</dbReference>
<sequence length="356" mass="40691">MIAVKHNWWLLIFLLLGIQRSYGQPDIESRLLRILDETQIPGIQIAHLKDGQIHHYNIGEAVYGARKAVSRNSVFQTASLSKVVFAYTVLRLYDKGLLDLDRPLLEYMPYERLRNEQRGNRMTARMVLNHTTGLPNWQVSTSNPNWKTSELKAAFEPGAHYRYSGEGFYWLQLVVEHLTQKNLQQVVEEEVFEPLRLKHSSYVWVNRMERNAVVGHKGLEPYGLRKTRHANAAFSLRATASDYLRFVTEALIKGKGLKPETHKMMLAKSSSGQPADKVGEAYEHLSFGLGVLLQENERGKAVIHTGSNPGFRNFFIAYPDTGEALVCFTNSTNGEKIREEVARILLGNQTFWFTQR</sequence>
<dbReference type="PANTHER" id="PTHR43283:SF18">
    <property type="match status" value="1"/>
</dbReference>
<evidence type="ECO:0000259" key="1">
    <source>
        <dbReference type="Pfam" id="PF00144"/>
    </source>
</evidence>
<proteinExistence type="predicted"/>
<dbReference type="PANTHER" id="PTHR43283">
    <property type="entry name" value="BETA-LACTAMASE-RELATED"/>
    <property type="match status" value="1"/>
</dbReference>
<keyword evidence="3" id="KW-1185">Reference proteome</keyword>
<evidence type="ECO:0000313" key="3">
    <source>
        <dbReference type="Proteomes" id="UP000199577"/>
    </source>
</evidence>
<dbReference type="Gene3D" id="3.40.710.10">
    <property type="entry name" value="DD-peptidase/beta-lactamase superfamily"/>
    <property type="match status" value="1"/>
</dbReference>